<dbReference type="OrthoDB" id="596930at2"/>
<keyword evidence="5" id="KW-1185">Reference proteome</keyword>
<feature type="signal peptide" evidence="2">
    <location>
        <begin position="1"/>
        <end position="19"/>
    </location>
</feature>
<dbReference type="PANTHER" id="PTHR30570">
    <property type="entry name" value="PERIPLASMIC PHOSPHATE BINDING COMPONENT OF PHOSPHATE ABC TRANSPORTER"/>
    <property type="match status" value="1"/>
</dbReference>
<name>B3QVX2_CHLT3</name>
<proteinExistence type="predicted"/>
<dbReference type="Proteomes" id="UP000001208">
    <property type="component" value="Chromosome"/>
</dbReference>
<evidence type="ECO:0000259" key="3">
    <source>
        <dbReference type="Pfam" id="PF12849"/>
    </source>
</evidence>
<feature type="domain" description="PBP" evidence="3">
    <location>
        <begin position="38"/>
        <end position="291"/>
    </location>
</feature>
<dbReference type="RefSeq" id="WP_012500709.1">
    <property type="nucleotide sequence ID" value="NC_011026.1"/>
</dbReference>
<feature type="chain" id="PRO_5002795838" evidence="2">
    <location>
        <begin position="20"/>
        <end position="319"/>
    </location>
</feature>
<dbReference type="InterPro" id="IPR050811">
    <property type="entry name" value="Phosphate_ABC_transporter"/>
</dbReference>
<dbReference type="STRING" id="517418.Ctha_2175"/>
<dbReference type="AlphaFoldDB" id="B3QVX2"/>
<keyword evidence="1 2" id="KW-0732">Signal</keyword>
<evidence type="ECO:0000256" key="2">
    <source>
        <dbReference type="SAM" id="SignalP"/>
    </source>
</evidence>
<accession>B3QVX2</accession>
<gene>
    <name evidence="4" type="ordered locus">Ctha_2175</name>
</gene>
<dbReference type="eggNOG" id="COG0226">
    <property type="taxonomic scope" value="Bacteria"/>
</dbReference>
<evidence type="ECO:0000313" key="4">
    <source>
        <dbReference type="EMBL" id="ACF14626.1"/>
    </source>
</evidence>
<sequence length="319" mass="35944">MKRNKLVFWLVLLGFSATAMMTKGCSCLNQANKDVLTEESETPTSGHLKVATDDALAPVIQKQIDEFSRIYPKAKFDLVENSTRKVVEMLLNKDVRAVVFSYKLSAKEDSVINALGLHVKKDLVARDALCLIVNAKNPVKSLSMNQLKLILSGEAENWSLFGGKNQPIQVFYTSPNDARNMYLRDTLRISQFAAKAYPCTSAAQMREFVTKYESAIGYESISNLRDLTDPDRAGEQTEIKLLSVSADSVGAKAYLPLQSHVYEGYYPLTYGVYHLYYEFERLPQGFAAFLSREGQKMFLRNGVAPIENPVRIIYFKQDE</sequence>
<protein>
    <submittedName>
        <fullName evidence="4">Phosphate-binding protein, putative</fullName>
    </submittedName>
</protein>
<dbReference type="Pfam" id="PF12849">
    <property type="entry name" value="PBP_like_2"/>
    <property type="match status" value="1"/>
</dbReference>
<evidence type="ECO:0000256" key="1">
    <source>
        <dbReference type="ARBA" id="ARBA00022729"/>
    </source>
</evidence>
<dbReference type="EMBL" id="CP001100">
    <property type="protein sequence ID" value="ACF14626.1"/>
    <property type="molecule type" value="Genomic_DNA"/>
</dbReference>
<reference evidence="4 5" key="1">
    <citation type="submission" date="2008-06" db="EMBL/GenBank/DDBJ databases">
        <title>Complete sequence of Chloroherpeton thalassium ATCC 35110.</title>
        <authorList>
            <consortium name="US DOE Joint Genome Institute"/>
            <person name="Lucas S."/>
            <person name="Copeland A."/>
            <person name="Lapidus A."/>
            <person name="Glavina del Rio T."/>
            <person name="Dalin E."/>
            <person name="Tice H."/>
            <person name="Bruce D."/>
            <person name="Goodwin L."/>
            <person name="Pitluck S."/>
            <person name="Schmutz J."/>
            <person name="Larimer F."/>
            <person name="Land M."/>
            <person name="Hauser L."/>
            <person name="Kyrpides N."/>
            <person name="Mikhailova N."/>
            <person name="Liu Z."/>
            <person name="Li T."/>
            <person name="Zhao F."/>
            <person name="Overmann J."/>
            <person name="Bryant D.A."/>
            <person name="Richardson P."/>
        </authorList>
    </citation>
    <scope>NUCLEOTIDE SEQUENCE [LARGE SCALE GENOMIC DNA]</scope>
    <source>
        <strain evidence="5">ATCC 35110 / GB-78</strain>
    </source>
</reference>
<dbReference type="InterPro" id="IPR024370">
    <property type="entry name" value="PBP_domain"/>
</dbReference>
<evidence type="ECO:0000313" key="5">
    <source>
        <dbReference type="Proteomes" id="UP000001208"/>
    </source>
</evidence>
<dbReference type="KEGG" id="cts:Ctha_2175"/>
<dbReference type="PANTHER" id="PTHR30570:SF1">
    <property type="entry name" value="PHOSPHATE-BINDING PROTEIN PSTS"/>
    <property type="match status" value="1"/>
</dbReference>
<dbReference type="SUPFAM" id="SSF53850">
    <property type="entry name" value="Periplasmic binding protein-like II"/>
    <property type="match status" value="1"/>
</dbReference>
<dbReference type="Gene3D" id="3.40.190.10">
    <property type="entry name" value="Periplasmic binding protein-like II"/>
    <property type="match status" value="2"/>
</dbReference>
<dbReference type="HOGENOM" id="CLU_061152_0_0_10"/>
<organism evidence="4 5">
    <name type="scientific">Chloroherpeton thalassium (strain ATCC 35110 / GB-78)</name>
    <dbReference type="NCBI Taxonomy" id="517418"/>
    <lineage>
        <taxon>Bacteria</taxon>
        <taxon>Pseudomonadati</taxon>
        <taxon>Chlorobiota</taxon>
        <taxon>Chlorobiia</taxon>
        <taxon>Chlorobiales</taxon>
        <taxon>Chloroherpetonaceae</taxon>
        <taxon>Chloroherpeton</taxon>
    </lineage>
</organism>